<proteinExistence type="inferred from homology"/>
<dbReference type="SUPFAM" id="SSF54637">
    <property type="entry name" value="Thioesterase/thiol ester dehydrase-isomerase"/>
    <property type="match status" value="1"/>
</dbReference>
<evidence type="ECO:0000313" key="5">
    <source>
        <dbReference type="Proteomes" id="UP001596495"/>
    </source>
</evidence>
<evidence type="ECO:0000256" key="2">
    <source>
        <dbReference type="ARBA" id="ARBA00022801"/>
    </source>
</evidence>
<dbReference type="RefSeq" id="WP_382255656.1">
    <property type="nucleotide sequence ID" value="NZ_JBHTBX010000004.1"/>
</dbReference>
<comment type="caution">
    <text evidence="4">The sequence shown here is derived from an EMBL/GenBank/DDBJ whole genome shotgun (WGS) entry which is preliminary data.</text>
</comment>
<dbReference type="Gene3D" id="3.10.129.10">
    <property type="entry name" value="Hotdog Thioesterase"/>
    <property type="match status" value="1"/>
</dbReference>
<dbReference type="InterPro" id="IPR006683">
    <property type="entry name" value="Thioestr_dom"/>
</dbReference>
<dbReference type="PANTHER" id="PTHR21660:SF1">
    <property type="entry name" value="ACYL-COENZYME A THIOESTERASE 13"/>
    <property type="match status" value="1"/>
</dbReference>
<gene>
    <name evidence="4" type="ORF">ACFQNJ_07625</name>
</gene>
<evidence type="ECO:0000259" key="3">
    <source>
        <dbReference type="Pfam" id="PF03061"/>
    </source>
</evidence>
<name>A0ABW2R8F7_9BURK</name>
<dbReference type="NCBIfam" id="TIGR00369">
    <property type="entry name" value="unchar_dom_1"/>
    <property type="match status" value="1"/>
</dbReference>
<evidence type="ECO:0000256" key="1">
    <source>
        <dbReference type="ARBA" id="ARBA00008324"/>
    </source>
</evidence>
<protein>
    <submittedName>
        <fullName evidence="4">PaaI family thioesterase</fullName>
        <ecNumber evidence="4">3.1.2.-</ecNumber>
    </submittedName>
</protein>
<feature type="domain" description="Thioesterase" evidence="3">
    <location>
        <begin position="60"/>
        <end position="131"/>
    </location>
</feature>
<dbReference type="Pfam" id="PF03061">
    <property type="entry name" value="4HBT"/>
    <property type="match status" value="1"/>
</dbReference>
<dbReference type="EC" id="3.1.2.-" evidence="4"/>
<dbReference type="PANTHER" id="PTHR21660">
    <property type="entry name" value="THIOESTERASE SUPERFAMILY MEMBER-RELATED"/>
    <property type="match status" value="1"/>
</dbReference>
<evidence type="ECO:0000313" key="4">
    <source>
        <dbReference type="EMBL" id="MFC7434379.1"/>
    </source>
</evidence>
<dbReference type="InterPro" id="IPR029069">
    <property type="entry name" value="HotDog_dom_sf"/>
</dbReference>
<keyword evidence="2 4" id="KW-0378">Hydrolase</keyword>
<dbReference type="CDD" id="cd03443">
    <property type="entry name" value="PaaI_thioesterase"/>
    <property type="match status" value="1"/>
</dbReference>
<dbReference type="GO" id="GO:0016787">
    <property type="term" value="F:hydrolase activity"/>
    <property type="evidence" value="ECO:0007669"/>
    <property type="project" value="UniProtKB-KW"/>
</dbReference>
<dbReference type="Proteomes" id="UP001596495">
    <property type="component" value="Unassembled WGS sequence"/>
</dbReference>
<accession>A0ABW2R8F7</accession>
<sequence length="164" mass="17540">MNAPDTLLPPTDAIDIPEGFRVVSVGGHFVAHNGPLYARLIDGRVQVGFRVQSHHTNPLGICHGGMLATFADMLIPCAAMYEPGLERRFLPTISLQVDYMGAAPLGAWVQGEGQVLRTTRNMLFGQALVTANGEPALRVSGVFKRGPLINDGDAKDPLGVLNIL</sequence>
<reference evidence="5" key="1">
    <citation type="journal article" date="2019" name="Int. J. Syst. Evol. Microbiol.">
        <title>The Global Catalogue of Microorganisms (GCM) 10K type strain sequencing project: providing services to taxonomists for standard genome sequencing and annotation.</title>
        <authorList>
            <consortium name="The Broad Institute Genomics Platform"/>
            <consortium name="The Broad Institute Genome Sequencing Center for Infectious Disease"/>
            <person name="Wu L."/>
            <person name="Ma J."/>
        </authorList>
    </citation>
    <scope>NUCLEOTIDE SEQUENCE [LARGE SCALE GENOMIC DNA]</scope>
    <source>
        <strain evidence="5">CCUG 54518</strain>
    </source>
</reference>
<comment type="similarity">
    <text evidence="1">Belongs to the thioesterase PaaI family.</text>
</comment>
<keyword evidence="5" id="KW-1185">Reference proteome</keyword>
<organism evidence="4 5">
    <name type="scientific">Hydrogenophaga bisanensis</name>
    <dbReference type="NCBI Taxonomy" id="439611"/>
    <lineage>
        <taxon>Bacteria</taxon>
        <taxon>Pseudomonadati</taxon>
        <taxon>Pseudomonadota</taxon>
        <taxon>Betaproteobacteria</taxon>
        <taxon>Burkholderiales</taxon>
        <taxon>Comamonadaceae</taxon>
        <taxon>Hydrogenophaga</taxon>
    </lineage>
</organism>
<dbReference type="InterPro" id="IPR039298">
    <property type="entry name" value="ACOT13"/>
</dbReference>
<dbReference type="EMBL" id="JBHTBX010000004">
    <property type="protein sequence ID" value="MFC7434379.1"/>
    <property type="molecule type" value="Genomic_DNA"/>
</dbReference>
<dbReference type="InterPro" id="IPR003736">
    <property type="entry name" value="PAAI_dom"/>
</dbReference>